<reference evidence="1 2" key="1">
    <citation type="submission" date="2021-06" db="EMBL/GenBank/DDBJ databases">
        <title>Caerostris extrusa draft genome.</title>
        <authorList>
            <person name="Kono N."/>
            <person name="Arakawa K."/>
        </authorList>
    </citation>
    <scope>NUCLEOTIDE SEQUENCE [LARGE SCALE GENOMIC DNA]</scope>
</reference>
<protein>
    <submittedName>
        <fullName evidence="1">Uncharacterized protein</fullName>
    </submittedName>
</protein>
<sequence>MGHQDSNDWHTIGKLKVSHFTGGTEPKLLLVRVPRTIISALRPASPGEKCRTFLCMESPESVIRSENVLSGTKGDQELLKSTGEFLKEIYARQR</sequence>
<dbReference type="EMBL" id="BPLR01007051">
    <property type="protein sequence ID" value="GIY14176.1"/>
    <property type="molecule type" value="Genomic_DNA"/>
</dbReference>
<gene>
    <name evidence="1" type="ORF">CEXT_732811</name>
</gene>
<organism evidence="1 2">
    <name type="scientific">Caerostris extrusa</name>
    <name type="common">Bark spider</name>
    <name type="synonym">Caerostris bankana</name>
    <dbReference type="NCBI Taxonomy" id="172846"/>
    <lineage>
        <taxon>Eukaryota</taxon>
        <taxon>Metazoa</taxon>
        <taxon>Ecdysozoa</taxon>
        <taxon>Arthropoda</taxon>
        <taxon>Chelicerata</taxon>
        <taxon>Arachnida</taxon>
        <taxon>Araneae</taxon>
        <taxon>Araneomorphae</taxon>
        <taxon>Entelegynae</taxon>
        <taxon>Araneoidea</taxon>
        <taxon>Araneidae</taxon>
        <taxon>Caerostris</taxon>
    </lineage>
</organism>
<evidence type="ECO:0000313" key="2">
    <source>
        <dbReference type="Proteomes" id="UP001054945"/>
    </source>
</evidence>
<dbReference type="Proteomes" id="UP001054945">
    <property type="component" value="Unassembled WGS sequence"/>
</dbReference>
<keyword evidence="2" id="KW-1185">Reference proteome</keyword>
<dbReference type="AlphaFoldDB" id="A0AAV4QZC1"/>
<comment type="caution">
    <text evidence="1">The sequence shown here is derived from an EMBL/GenBank/DDBJ whole genome shotgun (WGS) entry which is preliminary data.</text>
</comment>
<proteinExistence type="predicted"/>
<name>A0AAV4QZC1_CAEEX</name>
<accession>A0AAV4QZC1</accession>
<evidence type="ECO:0000313" key="1">
    <source>
        <dbReference type="EMBL" id="GIY14176.1"/>
    </source>
</evidence>